<dbReference type="AlphaFoldDB" id="Q221W3"/>
<dbReference type="STRING" id="338969.Rfer_0438"/>
<dbReference type="Pfam" id="PF13407">
    <property type="entry name" value="Peripla_BP_4"/>
    <property type="match status" value="1"/>
</dbReference>
<proteinExistence type="inferred from homology"/>
<dbReference type="CDD" id="cd06314">
    <property type="entry name" value="PBP1_tmGBP"/>
    <property type="match status" value="1"/>
</dbReference>
<dbReference type="EMBL" id="CP000267">
    <property type="protein sequence ID" value="ABD68190.1"/>
    <property type="molecule type" value="Genomic_DNA"/>
</dbReference>
<dbReference type="PANTHER" id="PTHR30036:SF7">
    <property type="entry name" value="ABC TRANSPORTER PERIPLASMIC-BINDING PROTEIN YPHF"/>
    <property type="match status" value="1"/>
</dbReference>
<protein>
    <submittedName>
        <fullName evidence="4">Periplasmic binding protein/LacI transcriptional regulator</fullName>
    </submittedName>
</protein>
<evidence type="ECO:0000256" key="1">
    <source>
        <dbReference type="ARBA" id="ARBA00004418"/>
    </source>
</evidence>
<dbReference type="InterPro" id="IPR028082">
    <property type="entry name" value="Peripla_BP_I"/>
</dbReference>
<evidence type="ECO:0000256" key="2">
    <source>
        <dbReference type="ARBA" id="ARBA00007639"/>
    </source>
</evidence>
<dbReference type="GO" id="GO:0030246">
    <property type="term" value="F:carbohydrate binding"/>
    <property type="evidence" value="ECO:0007669"/>
    <property type="project" value="TreeGrafter"/>
</dbReference>
<dbReference type="PANTHER" id="PTHR30036">
    <property type="entry name" value="D-XYLOSE-BINDING PERIPLASMIC PROTEIN"/>
    <property type="match status" value="1"/>
</dbReference>
<evidence type="ECO:0000313" key="5">
    <source>
        <dbReference type="Proteomes" id="UP000008332"/>
    </source>
</evidence>
<organism evidence="4 5">
    <name type="scientific">Albidiferax ferrireducens (strain ATCC BAA-621 / DSM 15236 / T118)</name>
    <name type="common">Rhodoferax ferrireducens</name>
    <dbReference type="NCBI Taxonomy" id="338969"/>
    <lineage>
        <taxon>Bacteria</taxon>
        <taxon>Pseudomonadati</taxon>
        <taxon>Pseudomonadota</taxon>
        <taxon>Betaproteobacteria</taxon>
        <taxon>Burkholderiales</taxon>
        <taxon>Comamonadaceae</taxon>
        <taxon>Rhodoferax</taxon>
    </lineage>
</organism>
<comment type="subcellular location">
    <subcellularLocation>
        <location evidence="1">Periplasm</location>
    </subcellularLocation>
</comment>
<dbReference type="SUPFAM" id="SSF53822">
    <property type="entry name" value="Periplasmic binding protein-like I"/>
    <property type="match status" value="1"/>
</dbReference>
<dbReference type="Proteomes" id="UP000008332">
    <property type="component" value="Chromosome"/>
</dbReference>
<evidence type="ECO:0000259" key="3">
    <source>
        <dbReference type="Pfam" id="PF13407"/>
    </source>
</evidence>
<name>Q221W3_ALBFT</name>
<dbReference type="InterPro" id="IPR025997">
    <property type="entry name" value="SBP_2_dom"/>
</dbReference>
<sequence>MLQKAFIFNLHTKRDIMKKLPPLFQFALLAIPLTLAVQMNATAKDVKDLRIAVIPKVAVPFFDDCNNGAKAAADKLGVQYQWVVPQNTQGSTQVRILEDLISKKVDGIAISVNEPKSVEAAIKKAVASGIKVVTFDSDSANSGRSMYIGTINSAAGETMGESMAKAIDGEGEVAILTGQLGAANLNERITGIKKSLSKYPKIKVVATEGTEDDLAKAVSTTESLFRGHPALKGIFGVSQVGGPAVSKVMATKEFGSKKGAVKVFAFDDLPDTVKGVKEGYIQGIMVQRPVTMGKLAVEHLVDQITGKEPAPKDVDTGVNVVTSQNLGSYTK</sequence>
<dbReference type="GO" id="GO:0030288">
    <property type="term" value="C:outer membrane-bounded periplasmic space"/>
    <property type="evidence" value="ECO:0007669"/>
    <property type="project" value="TreeGrafter"/>
</dbReference>
<dbReference type="Gene3D" id="3.40.50.2300">
    <property type="match status" value="2"/>
</dbReference>
<feature type="domain" description="Periplasmic binding protein" evidence="3">
    <location>
        <begin position="51"/>
        <end position="308"/>
    </location>
</feature>
<gene>
    <name evidence="4" type="ordered locus">Rfer_0438</name>
</gene>
<dbReference type="OrthoDB" id="9805774at2"/>
<dbReference type="KEGG" id="rfr:Rfer_0438"/>
<evidence type="ECO:0000313" key="4">
    <source>
        <dbReference type="EMBL" id="ABD68190.1"/>
    </source>
</evidence>
<accession>Q221W3</accession>
<dbReference type="HOGENOM" id="CLU_037628_3_3_4"/>
<dbReference type="eggNOG" id="COG1879">
    <property type="taxonomic scope" value="Bacteria"/>
</dbReference>
<reference evidence="5" key="1">
    <citation type="submission" date="2006-02" db="EMBL/GenBank/DDBJ databases">
        <title>Complete sequence of chromosome of Rhodoferax ferrireducens DSM 15236.</title>
        <authorList>
            <person name="Copeland A."/>
            <person name="Lucas S."/>
            <person name="Lapidus A."/>
            <person name="Barry K."/>
            <person name="Detter J.C."/>
            <person name="Glavina del Rio T."/>
            <person name="Hammon N."/>
            <person name="Israni S."/>
            <person name="Pitluck S."/>
            <person name="Brettin T."/>
            <person name="Bruce D."/>
            <person name="Han C."/>
            <person name="Tapia R."/>
            <person name="Gilna P."/>
            <person name="Kiss H."/>
            <person name="Schmutz J."/>
            <person name="Larimer F."/>
            <person name="Land M."/>
            <person name="Kyrpides N."/>
            <person name="Ivanova N."/>
            <person name="Richardson P."/>
        </authorList>
    </citation>
    <scope>NUCLEOTIDE SEQUENCE [LARGE SCALE GENOMIC DNA]</scope>
    <source>
        <strain evidence="5">ATCC BAA-621 / DSM 15236 / T118</strain>
    </source>
</reference>
<comment type="similarity">
    <text evidence="2">Belongs to the bacterial solute-binding protein 2 family.</text>
</comment>
<keyword evidence="5" id="KW-1185">Reference proteome</keyword>
<dbReference type="InterPro" id="IPR050555">
    <property type="entry name" value="Bact_Solute-Bind_Prot2"/>
</dbReference>